<gene>
    <name evidence="1" type="ORF">ENSA7_78650</name>
</gene>
<name>A0A2S9XN87_9BACT</name>
<protein>
    <submittedName>
        <fullName evidence="1">Uncharacterized protein</fullName>
    </submittedName>
</protein>
<dbReference type="Proteomes" id="UP000238823">
    <property type="component" value="Unassembled WGS sequence"/>
</dbReference>
<dbReference type="AlphaFoldDB" id="A0A2S9XN87"/>
<proteinExistence type="predicted"/>
<dbReference type="EMBL" id="PVNL01000142">
    <property type="protein sequence ID" value="PRP94328.1"/>
    <property type="molecule type" value="Genomic_DNA"/>
</dbReference>
<comment type="caution">
    <text evidence="1">The sequence shown here is derived from an EMBL/GenBank/DDBJ whole genome shotgun (WGS) entry which is preliminary data.</text>
</comment>
<accession>A0A2S9XN87</accession>
<reference evidence="1 2" key="1">
    <citation type="submission" date="2018-03" db="EMBL/GenBank/DDBJ databases">
        <title>Draft Genome Sequences of the Obligatory Marine Myxobacteria Enhygromyxa salina SWB007.</title>
        <authorList>
            <person name="Poehlein A."/>
            <person name="Moghaddam J.A."/>
            <person name="Harms H."/>
            <person name="Alanjari M."/>
            <person name="Koenig G.M."/>
            <person name="Daniel R."/>
            <person name="Schaeberle T.F."/>
        </authorList>
    </citation>
    <scope>NUCLEOTIDE SEQUENCE [LARGE SCALE GENOMIC DNA]</scope>
    <source>
        <strain evidence="1 2">SWB007</strain>
    </source>
</reference>
<evidence type="ECO:0000313" key="2">
    <source>
        <dbReference type="Proteomes" id="UP000238823"/>
    </source>
</evidence>
<evidence type="ECO:0000313" key="1">
    <source>
        <dbReference type="EMBL" id="PRP94328.1"/>
    </source>
</evidence>
<sequence length="185" mass="19699">MIGQGGTSPVRSTSRVVVVLAALVACTNERGYNDAVPGECGRVEVAGNTILLYGVEVLDCDRFHEAVADELRKGTVTVGSGDCFLTGEGTHVHFTAGGCSTLEDQGGVDWIVPGAISDDAMVPRRNDHGEITANLFVTNGWHRSNMQERLILGGVARASCTVSVDGDTCRRLLYCDGIRIERYPG</sequence>
<organism evidence="1 2">
    <name type="scientific">Enhygromyxa salina</name>
    <dbReference type="NCBI Taxonomy" id="215803"/>
    <lineage>
        <taxon>Bacteria</taxon>
        <taxon>Pseudomonadati</taxon>
        <taxon>Myxococcota</taxon>
        <taxon>Polyangia</taxon>
        <taxon>Nannocystales</taxon>
        <taxon>Nannocystaceae</taxon>
        <taxon>Enhygromyxa</taxon>
    </lineage>
</organism>